<reference evidence="5" key="1">
    <citation type="journal article" date="2012" name="Science">
        <title>The Paleozoic origin of enzymatic lignin decomposition reconstructed from 31 fungal genomes.</title>
        <authorList>
            <person name="Floudas D."/>
            <person name="Binder M."/>
            <person name="Riley R."/>
            <person name="Barry K."/>
            <person name="Blanchette R.A."/>
            <person name="Henrissat B."/>
            <person name="Martinez A.T."/>
            <person name="Otillar R."/>
            <person name="Spatafora J.W."/>
            <person name="Yadav J.S."/>
            <person name="Aerts A."/>
            <person name="Benoit I."/>
            <person name="Boyd A."/>
            <person name="Carlson A."/>
            <person name="Copeland A."/>
            <person name="Coutinho P.M."/>
            <person name="de Vries R.P."/>
            <person name="Ferreira P."/>
            <person name="Findley K."/>
            <person name="Foster B."/>
            <person name="Gaskell J."/>
            <person name="Glotzer D."/>
            <person name="Gorecki P."/>
            <person name="Heitman J."/>
            <person name="Hesse C."/>
            <person name="Hori C."/>
            <person name="Igarashi K."/>
            <person name="Jurgens J.A."/>
            <person name="Kallen N."/>
            <person name="Kersten P."/>
            <person name="Kohler A."/>
            <person name="Kuees U."/>
            <person name="Kumar T.K.A."/>
            <person name="Kuo A."/>
            <person name="LaButti K."/>
            <person name="Larrondo L.F."/>
            <person name="Lindquist E."/>
            <person name="Ling A."/>
            <person name="Lombard V."/>
            <person name="Lucas S."/>
            <person name="Lundell T."/>
            <person name="Martin R."/>
            <person name="McLaughlin D.J."/>
            <person name="Morgenstern I."/>
            <person name="Morin E."/>
            <person name="Murat C."/>
            <person name="Nagy L.G."/>
            <person name="Nolan M."/>
            <person name="Ohm R.A."/>
            <person name="Patyshakuliyeva A."/>
            <person name="Rokas A."/>
            <person name="Ruiz-Duenas F.J."/>
            <person name="Sabat G."/>
            <person name="Salamov A."/>
            <person name="Samejima M."/>
            <person name="Schmutz J."/>
            <person name="Slot J.C."/>
            <person name="St John F."/>
            <person name="Stenlid J."/>
            <person name="Sun H."/>
            <person name="Sun S."/>
            <person name="Syed K."/>
            <person name="Tsang A."/>
            <person name="Wiebenga A."/>
            <person name="Young D."/>
            <person name="Pisabarro A."/>
            <person name="Eastwood D.C."/>
            <person name="Martin F."/>
            <person name="Cullen D."/>
            <person name="Grigoriev I.V."/>
            <person name="Hibbett D.S."/>
        </authorList>
    </citation>
    <scope>NUCLEOTIDE SEQUENCE [LARGE SCALE GENOMIC DNA]</scope>
    <source>
        <strain evidence="5">RWD-64-598 SS2</strain>
    </source>
</reference>
<name>A0A5M3N2R0_CONPW</name>
<dbReference type="GO" id="GO:0016491">
    <property type="term" value="F:oxidoreductase activity"/>
    <property type="evidence" value="ECO:0007669"/>
    <property type="project" value="UniProtKB-KW"/>
</dbReference>
<dbReference type="InterPro" id="IPR008030">
    <property type="entry name" value="NmrA-like"/>
</dbReference>
<keyword evidence="1" id="KW-0521">NADP</keyword>
<dbReference type="Pfam" id="PF05368">
    <property type="entry name" value="NmrA"/>
    <property type="match status" value="1"/>
</dbReference>
<dbReference type="PANTHER" id="PTHR47706">
    <property type="entry name" value="NMRA-LIKE FAMILY PROTEIN"/>
    <property type="match status" value="1"/>
</dbReference>
<protein>
    <submittedName>
        <fullName evidence="4">NAD(P)-binding protein</fullName>
    </submittedName>
</protein>
<evidence type="ECO:0000256" key="2">
    <source>
        <dbReference type="ARBA" id="ARBA00023002"/>
    </source>
</evidence>
<evidence type="ECO:0000313" key="5">
    <source>
        <dbReference type="Proteomes" id="UP000053558"/>
    </source>
</evidence>
<feature type="domain" description="NmrA-like" evidence="3">
    <location>
        <begin position="8"/>
        <end position="226"/>
    </location>
</feature>
<dbReference type="Proteomes" id="UP000053558">
    <property type="component" value="Unassembled WGS sequence"/>
</dbReference>
<keyword evidence="2" id="KW-0560">Oxidoreductase</keyword>
<dbReference type="InterPro" id="IPR051609">
    <property type="entry name" value="NmrA/Isoflavone_reductase-like"/>
</dbReference>
<evidence type="ECO:0000256" key="1">
    <source>
        <dbReference type="ARBA" id="ARBA00022857"/>
    </source>
</evidence>
<organism evidence="4 5">
    <name type="scientific">Coniophora puteana (strain RWD-64-598)</name>
    <name type="common">Brown rot fungus</name>
    <dbReference type="NCBI Taxonomy" id="741705"/>
    <lineage>
        <taxon>Eukaryota</taxon>
        <taxon>Fungi</taxon>
        <taxon>Dikarya</taxon>
        <taxon>Basidiomycota</taxon>
        <taxon>Agaricomycotina</taxon>
        <taxon>Agaricomycetes</taxon>
        <taxon>Agaricomycetidae</taxon>
        <taxon>Boletales</taxon>
        <taxon>Coniophorineae</taxon>
        <taxon>Coniophoraceae</taxon>
        <taxon>Coniophora</taxon>
    </lineage>
</organism>
<dbReference type="KEGG" id="cput:CONPUDRAFT_162739"/>
<dbReference type="Gene3D" id="3.40.50.720">
    <property type="entry name" value="NAD(P)-binding Rossmann-like Domain"/>
    <property type="match status" value="1"/>
</dbReference>
<dbReference type="SUPFAM" id="SSF51735">
    <property type="entry name" value="NAD(P)-binding Rossmann-fold domains"/>
    <property type="match status" value="1"/>
</dbReference>
<keyword evidence="5" id="KW-1185">Reference proteome</keyword>
<evidence type="ECO:0000313" key="4">
    <source>
        <dbReference type="EMBL" id="EIW85567.1"/>
    </source>
</evidence>
<evidence type="ECO:0000259" key="3">
    <source>
        <dbReference type="Pfam" id="PF05368"/>
    </source>
</evidence>
<dbReference type="PANTHER" id="PTHR47706:SF9">
    <property type="entry name" value="NMRA-LIKE DOMAIN-CONTAINING PROTEIN-RELATED"/>
    <property type="match status" value="1"/>
</dbReference>
<comment type="caution">
    <text evidence="4">The sequence shown here is derived from an EMBL/GenBank/DDBJ whole genome shotgun (WGS) entry which is preliminary data.</text>
</comment>
<proteinExistence type="predicted"/>
<dbReference type="OrthoDB" id="9974981at2759"/>
<dbReference type="RefSeq" id="XP_007765017.1">
    <property type="nucleotide sequence ID" value="XM_007766827.1"/>
</dbReference>
<sequence>MATTFKNFALVGGGGALGKPVLERLLAAGAAKVVVFTRPESTSTFAPNPSLSVEKVNLGDIDALAAALQKHSIEVLVSVVGHAALEGQPMLIDAAKKSGVQLFVPSEFGFPTEGITDEGFLAVKARVADYAKSQGLPSLRIYNGFFADYAFFLGSVEEKGKFLMVEPGDKEFTLTAVADISGFVAHVLINFPQTKLKDATFRIEGDRMTLRDLASLCNTVKSIPVEIVDAVPKDVALAEGKQYLIAHFNSRKGIVSWDNSQQKDLGTSAISNGLWAGHTWKSVKDVLEQ</sequence>
<dbReference type="OMA" id="FLMVEPG"/>
<accession>A0A5M3N2R0</accession>
<gene>
    <name evidence="4" type="ORF">CONPUDRAFT_162739</name>
</gene>
<dbReference type="InterPro" id="IPR036291">
    <property type="entry name" value="NAD(P)-bd_dom_sf"/>
</dbReference>
<dbReference type="AlphaFoldDB" id="A0A5M3N2R0"/>
<dbReference type="EMBL" id="JH711574">
    <property type="protein sequence ID" value="EIW85567.1"/>
    <property type="molecule type" value="Genomic_DNA"/>
</dbReference>
<dbReference type="GeneID" id="19204769"/>